<organism evidence="1 2">
    <name type="scientific">Brassica napus</name>
    <name type="common">Rape</name>
    <dbReference type="NCBI Taxonomy" id="3708"/>
    <lineage>
        <taxon>Eukaryota</taxon>
        <taxon>Viridiplantae</taxon>
        <taxon>Streptophyta</taxon>
        <taxon>Embryophyta</taxon>
        <taxon>Tracheophyta</taxon>
        <taxon>Spermatophyta</taxon>
        <taxon>Magnoliopsida</taxon>
        <taxon>eudicotyledons</taxon>
        <taxon>Gunneridae</taxon>
        <taxon>Pentapetalae</taxon>
        <taxon>rosids</taxon>
        <taxon>malvids</taxon>
        <taxon>Brassicales</taxon>
        <taxon>Brassicaceae</taxon>
        <taxon>Brassiceae</taxon>
        <taxon>Brassica</taxon>
    </lineage>
</organism>
<comment type="caution">
    <text evidence="1">The sequence shown here is derived from an EMBL/GenBank/DDBJ whole genome shotgun (WGS) entry which is preliminary data.</text>
</comment>
<name>A0ABQ8C2K3_BRANA</name>
<protein>
    <submittedName>
        <fullName evidence="1">Uncharacterized protein</fullName>
    </submittedName>
</protein>
<keyword evidence="2" id="KW-1185">Reference proteome</keyword>
<accession>A0ABQ8C2K3</accession>
<gene>
    <name evidence="1" type="ORF">HID58_034617</name>
</gene>
<reference evidence="1 2" key="1">
    <citation type="submission" date="2021-05" db="EMBL/GenBank/DDBJ databases">
        <title>Genome Assembly of Synthetic Allotetraploid Brassica napus Reveals Homoeologous Exchanges between Subgenomes.</title>
        <authorList>
            <person name="Davis J.T."/>
        </authorList>
    </citation>
    <scope>NUCLEOTIDE SEQUENCE [LARGE SCALE GENOMIC DNA]</scope>
    <source>
        <strain evidence="2">cv. Da-Ae</strain>
        <tissue evidence="1">Seedling</tissue>
    </source>
</reference>
<sequence>MLTKPVSPIPEERFRFRDHDLLLGLANTHTQLPVFLFVLGDQSCDFYMQMQAVILQPLGDKGITVIGGKTTIYMLHVFRIGLHFFNLEKLDATLGRCFIGSAYISQETDRIKYPDP</sequence>
<evidence type="ECO:0000313" key="2">
    <source>
        <dbReference type="Proteomes" id="UP000824890"/>
    </source>
</evidence>
<dbReference type="EMBL" id="JAGKQM010000009">
    <property type="protein sequence ID" value="KAH0911296.1"/>
    <property type="molecule type" value="Genomic_DNA"/>
</dbReference>
<dbReference type="Proteomes" id="UP000824890">
    <property type="component" value="Unassembled WGS sequence"/>
</dbReference>
<proteinExistence type="predicted"/>
<evidence type="ECO:0000313" key="1">
    <source>
        <dbReference type="EMBL" id="KAH0911296.1"/>
    </source>
</evidence>